<dbReference type="Pfam" id="PF00593">
    <property type="entry name" value="TonB_dep_Rec_b-barrel"/>
    <property type="match status" value="1"/>
</dbReference>
<dbReference type="PANTHER" id="PTHR40980">
    <property type="entry name" value="PLUG DOMAIN-CONTAINING PROTEIN"/>
    <property type="match status" value="1"/>
</dbReference>
<keyword evidence="2" id="KW-0732">Signal</keyword>
<keyword evidence="1" id="KW-0472">Membrane</keyword>
<protein>
    <submittedName>
        <fullName evidence="5">TonB-dependent receptor</fullName>
    </submittedName>
</protein>
<sequence>MRNLQFILILLTTAITFAQNTGSIVGKLTDKEYNNEPLPFANILIKGTTTGTTSDIDGLYQFAELAPGTYTLIFSFVGYETQEIKADVVAGKVTTINVPMGASAASLEEVVITTTTRKESEAALLLDQKKAVEIKQSIGAVELSRKGIGDAAAAVSKISGISKQESSSEVYVRGLGDRYQNTTMNGLSLPSTDVNKKNIDLDLFSTDIIENISVSKAYTPNFYGDFAAGNVNINSKEYNGSGFLNISLGSGVNSNAAGETFVRNDGASFFGYYNRYNNNPFAVVLSHPVDPQQGESPINLNGSISGGYSFDFENDMRLSVFATLGFSNGFEYREGIARDFTNVLKVDYPNVEEYNYSTNTTGMLNLDFKIDNQNSLKYSSLFINSSSDEVGYYGTQGRGFNRDDIASVDPNGLGFFTINGRFNQDMVFVNQLLGTHKSSDDDGIEVTWGFGYNKVLSDEPDRKRFSFENYQFALDNDQTTNPIFYDNIPFDNQRFFQTIEDNEYSSFLNFEKEVSENFTFNIGYNGRRKKRIFNSIRYGYQIIDKENNPVLDVNDLNSIFNVNNISTEEGQGLFSTIVLNPISNEIGNTNVPGLPENTYNGLLTVNAGYANAEINLGEKWLLVPGVRLEYFEQEIEYDVINIPPNDPGVRSVSETIILPSFNIKYALNDDSNLRFSFSKTASIPEFKEVAPFVYEDVTLRYGGNPDLLGGPDGNGPTYSEIYNFDLKYEWFVSSDEILSLAAFAKRIDDPVNRVVAADATGTQRYFRTGNNADVFGLEVELRKNLLLRDEENTLLSFGFNGSYLFTEQDLKDISGTFTTSFDRSTEELEGASKWVFNADFTYKPKFGNYEPRLTLVSSYFSDRIYSIGSGQLGNIVEKSVTALNFVWNSPISEKLDLTVSASNLLNPNISFVREDTGSGDITISEFKAGVNMGLSLKYKF</sequence>
<name>A0A9X1JMR0_9FLAO</name>
<dbReference type="InterPro" id="IPR012910">
    <property type="entry name" value="Plug_dom"/>
</dbReference>
<dbReference type="Pfam" id="PF13715">
    <property type="entry name" value="CarbopepD_reg_2"/>
    <property type="match status" value="1"/>
</dbReference>
<evidence type="ECO:0000259" key="4">
    <source>
        <dbReference type="Pfam" id="PF07715"/>
    </source>
</evidence>
<dbReference type="PANTHER" id="PTHR40980:SF5">
    <property type="entry name" value="TONB-DEPENDENT RECEPTOR"/>
    <property type="match status" value="1"/>
</dbReference>
<comment type="caution">
    <text evidence="5">The sequence shown here is derived from an EMBL/GenBank/DDBJ whole genome shotgun (WGS) entry which is preliminary data.</text>
</comment>
<dbReference type="EMBL" id="JAGSPD010000004">
    <property type="protein sequence ID" value="MBV7268735.1"/>
    <property type="molecule type" value="Genomic_DNA"/>
</dbReference>
<dbReference type="Pfam" id="PF07715">
    <property type="entry name" value="Plug"/>
    <property type="match status" value="1"/>
</dbReference>
<gene>
    <name evidence="5" type="ORF">KCG49_05925</name>
</gene>
<comment type="similarity">
    <text evidence="1">Belongs to the TonB-dependent receptor family.</text>
</comment>
<dbReference type="Proteomes" id="UP001138894">
    <property type="component" value="Unassembled WGS sequence"/>
</dbReference>
<keyword evidence="6" id="KW-1185">Reference proteome</keyword>
<feature type="domain" description="TonB-dependent receptor plug" evidence="4">
    <location>
        <begin position="133"/>
        <end position="229"/>
    </location>
</feature>
<proteinExistence type="inferred from homology"/>
<feature type="signal peptide" evidence="2">
    <location>
        <begin position="1"/>
        <end position="18"/>
    </location>
</feature>
<keyword evidence="5" id="KW-0675">Receptor</keyword>
<keyword evidence="1" id="KW-0798">TonB box</keyword>
<reference evidence="5" key="1">
    <citation type="submission" date="2021-04" db="EMBL/GenBank/DDBJ databases">
        <authorList>
            <person name="Pira H."/>
            <person name="Risdian C."/>
            <person name="Wink J."/>
        </authorList>
    </citation>
    <scope>NUCLEOTIDE SEQUENCE</scope>
    <source>
        <strain evidence="5">WHY3</strain>
    </source>
</reference>
<dbReference type="AlphaFoldDB" id="A0A9X1JMR0"/>
<dbReference type="GO" id="GO:0009279">
    <property type="term" value="C:cell outer membrane"/>
    <property type="evidence" value="ECO:0007669"/>
    <property type="project" value="UniProtKB-SubCell"/>
</dbReference>
<evidence type="ECO:0000313" key="5">
    <source>
        <dbReference type="EMBL" id="MBV7268735.1"/>
    </source>
</evidence>
<dbReference type="RefSeq" id="WP_218545285.1">
    <property type="nucleotide sequence ID" value="NZ_JAGSPD010000004.1"/>
</dbReference>
<evidence type="ECO:0000256" key="1">
    <source>
        <dbReference type="RuleBase" id="RU003357"/>
    </source>
</evidence>
<accession>A0A9X1JMR0</accession>
<organism evidence="5 6">
    <name type="scientific">Winogradskyella luteola</name>
    <dbReference type="NCBI Taxonomy" id="2828330"/>
    <lineage>
        <taxon>Bacteria</taxon>
        <taxon>Pseudomonadati</taxon>
        <taxon>Bacteroidota</taxon>
        <taxon>Flavobacteriia</taxon>
        <taxon>Flavobacteriales</taxon>
        <taxon>Flavobacteriaceae</taxon>
        <taxon>Winogradskyella</taxon>
    </lineage>
</organism>
<comment type="subcellular location">
    <subcellularLocation>
        <location evidence="1">Cell outer membrane</location>
    </subcellularLocation>
</comment>
<dbReference type="InterPro" id="IPR000531">
    <property type="entry name" value="Beta-barrel_TonB"/>
</dbReference>
<evidence type="ECO:0000313" key="6">
    <source>
        <dbReference type="Proteomes" id="UP001138894"/>
    </source>
</evidence>
<feature type="domain" description="TonB-dependent receptor-like beta-barrel" evidence="3">
    <location>
        <begin position="452"/>
        <end position="903"/>
    </location>
</feature>
<feature type="chain" id="PRO_5040858523" evidence="2">
    <location>
        <begin position="19"/>
        <end position="940"/>
    </location>
</feature>
<evidence type="ECO:0000259" key="3">
    <source>
        <dbReference type="Pfam" id="PF00593"/>
    </source>
</evidence>
<evidence type="ECO:0000256" key="2">
    <source>
        <dbReference type="SAM" id="SignalP"/>
    </source>
</evidence>